<dbReference type="GO" id="GO:0099402">
    <property type="term" value="P:plant organ development"/>
    <property type="evidence" value="ECO:0007669"/>
    <property type="project" value="UniProtKB-ARBA"/>
</dbReference>
<dbReference type="InterPro" id="IPR011990">
    <property type="entry name" value="TPR-like_helical_dom_sf"/>
</dbReference>
<dbReference type="Pfam" id="PF20431">
    <property type="entry name" value="E_motif"/>
    <property type="match status" value="1"/>
</dbReference>
<feature type="repeat" description="PPR" evidence="2">
    <location>
        <begin position="200"/>
        <end position="230"/>
    </location>
</feature>
<evidence type="ECO:0000256" key="1">
    <source>
        <dbReference type="ARBA" id="ARBA00022737"/>
    </source>
</evidence>
<sequence>MSRNKLSFCSREVEFKSNEPLFVLFVYRIYLLKPELKIYCDQDMVLYENDLSNSKKMYLPIRKGNDGIRTIYGTYKSFRKINVRSIVHLQNGHNIDALSNNDMNNKHLVTLTKRVSDYSLKGEIDCARKIFEQLVHRDCVSWNVMIRGYIENHRIGDAREIFDRMDERNSVSWNSMIMGYTQERKMHIALKLFLVMPGKDVISWTTIISGLSRGSQIEDAWRLFRQMPEPNSISWSSIISGFQQNGLVAETLILFKEMLSVGPQPTSHSFTSALTASADIAMLSIGQQLYSQLLKRGFEGNTHVGNSAISMFIKSGSFDSARQVFVGMPQLDLVTWNSMIMGYGQHGYGVEAAMVFHQMQKAWFLPDRISFLGVLHGCSHCGFVEEGRRYFKSMRMDYGIPQGPEHYACVVDLLARAGLLKEAFEVIMEMPFEIVPIFWRTLLNGCRIWRDFELGVYAANQILELEPYNSSACLMVIDMYASVGRWREAFEMRKQMREREARKELGYSWVEIKGRIHLFTTRDETHLESDPIYATLDLLSYDTA</sequence>
<name>A0A834Z3R7_TETSI</name>
<dbReference type="OMA" id="LHGCSHC"/>
<comment type="caution">
    <text evidence="3">The sequence shown here is derived from an EMBL/GenBank/DDBJ whole genome shotgun (WGS) entry which is preliminary data.</text>
</comment>
<dbReference type="FunFam" id="1.25.40.10:FF:000158">
    <property type="entry name" value="pentatricopeptide repeat-containing protein At2g33680"/>
    <property type="match status" value="1"/>
</dbReference>
<feature type="repeat" description="PPR" evidence="2">
    <location>
        <begin position="332"/>
        <end position="366"/>
    </location>
</feature>
<dbReference type="Pfam" id="PF01535">
    <property type="entry name" value="PPR"/>
    <property type="match status" value="5"/>
</dbReference>
<keyword evidence="4" id="KW-1185">Reference proteome</keyword>
<feature type="repeat" description="PPR" evidence="2">
    <location>
        <begin position="231"/>
        <end position="265"/>
    </location>
</feature>
<keyword evidence="1" id="KW-0677">Repeat</keyword>
<dbReference type="Pfam" id="PF13041">
    <property type="entry name" value="PPR_2"/>
    <property type="match status" value="1"/>
</dbReference>
<dbReference type="OrthoDB" id="746396at2759"/>
<dbReference type="EMBL" id="JABCRI010000011">
    <property type="protein sequence ID" value="KAF8397703.1"/>
    <property type="molecule type" value="Genomic_DNA"/>
</dbReference>
<dbReference type="Gene3D" id="1.25.40.10">
    <property type="entry name" value="Tetratricopeptide repeat domain"/>
    <property type="match status" value="4"/>
</dbReference>
<dbReference type="InterPro" id="IPR002885">
    <property type="entry name" value="PPR_rpt"/>
</dbReference>
<evidence type="ECO:0000313" key="4">
    <source>
        <dbReference type="Proteomes" id="UP000655225"/>
    </source>
</evidence>
<dbReference type="GO" id="GO:0009451">
    <property type="term" value="P:RNA modification"/>
    <property type="evidence" value="ECO:0007669"/>
    <property type="project" value="InterPro"/>
</dbReference>
<feature type="repeat" description="PPR" evidence="2">
    <location>
        <begin position="469"/>
        <end position="503"/>
    </location>
</feature>
<evidence type="ECO:0000256" key="2">
    <source>
        <dbReference type="PROSITE-ProRule" id="PRU00708"/>
    </source>
</evidence>
<gene>
    <name evidence="3" type="ORF">HHK36_016625</name>
</gene>
<dbReference type="InterPro" id="IPR046960">
    <property type="entry name" value="PPR_At4g14850-like_plant"/>
</dbReference>
<accession>A0A834Z3R7</accession>
<feature type="repeat" description="PPR" evidence="2">
    <location>
        <begin position="138"/>
        <end position="172"/>
    </location>
</feature>
<proteinExistence type="predicted"/>
<protein>
    <recommendedName>
        <fullName evidence="5">Pentatricopeptide repeat-containing protein</fullName>
    </recommendedName>
</protein>
<dbReference type="NCBIfam" id="TIGR00756">
    <property type="entry name" value="PPR"/>
    <property type="match status" value="4"/>
</dbReference>
<evidence type="ECO:0008006" key="5">
    <source>
        <dbReference type="Google" id="ProtNLM"/>
    </source>
</evidence>
<dbReference type="Proteomes" id="UP000655225">
    <property type="component" value="Unassembled WGS sequence"/>
</dbReference>
<dbReference type="GO" id="GO:0003723">
    <property type="term" value="F:RNA binding"/>
    <property type="evidence" value="ECO:0007669"/>
    <property type="project" value="InterPro"/>
</dbReference>
<evidence type="ECO:0000313" key="3">
    <source>
        <dbReference type="EMBL" id="KAF8397703.1"/>
    </source>
</evidence>
<dbReference type="AlphaFoldDB" id="A0A834Z3R7"/>
<reference evidence="3 4" key="1">
    <citation type="submission" date="2020-04" db="EMBL/GenBank/DDBJ databases">
        <title>Plant Genome Project.</title>
        <authorList>
            <person name="Zhang R.-G."/>
        </authorList>
    </citation>
    <scope>NUCLEOTIDE SEQUENCE [LARGE SCALE GENOMIC DNA]</scope>
    <source>
        <strain evidence="3">YNK0</strain>
        <tissue evidence="3">Leaf</tissue>
    </source>
</reference>
<dbReference type="PANTHER" id="PTHR47926">
    <property type="entry name" value="PENTATRICOPEPTIDE REPEAT-CONTAINING PROTEIN"/>
    <property type="match status" value="1"/>
</dbReference>
<dbReference type="InterPro" id="IPR046848">
    <property type="entry name" value="E_motif"/>
</dbReference>
<organism evidence="3 4">
    <name type="scientific">Tetracentron sinense</name>
    <name type="common">Spur-leaf</name>
    <dbReference type="NCBI Taxonomy" id="13715"/>
    <lineage>
        <taxon>Eukaryota</taxon>
        <taxon>Viridiplantae</taxon>
        <taxon>Streptophyta</taxon>
        <taxon>Embryophyta</taxon>
        <taxon>Tracheophyta</taxon>
        <taxon>Spermatophyta</taxon>
        <taxon>Magnoliopsida</taxon>
        <taxon>Trochodendrales</taxon>
        <taxon>Trochodendraceae</taxon>
        <taxon>Tetracentron</taxon>
    </lineage>
</organism>
<dbReference type="PROSITE" id="PS51375">
    <property type="entry name" value="PPR"/>
    <property type="match status" value="5"/>
</dbReference>